<protein>
    <submittedName>
        <fullName evidence="1">Uncharacterized protein</fullName>
    </submittedName>
</protein>
<evidence type="ECO:0000313" key="1">
    <source>
        <dbReference type="EMBL" id="KAJ2794877.1"/>
    </source>
</evidence>
<organism evidence="1 2">
    <name type="scientific">Coemansia helicoidea</name>
    <dbReference type="NCBI Taxonomy" id="1286919"/>
    <lineage>
        <taxon>Eukaryota</taxon>
        <taxon>Fungi</taxon>
        <taxon>Fungi incertae sedis</taxon>
        <taxon>Zoopagomycota</taxon>
        <taxon>Kickxellomycotina</taxon>
        <taxon>Kickxellomycetes</taxon>
        <taxon>Kickxellales</taxon>
        <taxon>Kickxellaceae</taxon>
        <taxon>Coemansia</taxon>
    </lineage>
</organism>
<comment type="caution">
    <text evidence="1">The sequence shown here is derived from an EMBL/GenBank/DDBJ whole genome shotgun (WGS) entry which is preliminary data.</text>
</comment>
<sequence>MEQLKRMMAAQGAAGGSAQLSASTALAAQTLPSYAPPQPNPASVPAPAQPELAQQTSAARPGAHAKKRAKPAVLAVDLKKVALQAKPETVPISLLQQPTRFRPGRLVSVSGEYICYAVRSKEGGHIRVIHQLQGQRVKMLGHTDSIIDMEFHPCSREGGAHQVLASVGKDNRLIVWLVGPVDTEASSTEGAIAYEPFINIDSGGDARFTCLAWRNQIVESTIELCVGTDKGFMVMKAPAPSAKGKLPEASNAGLNVMPVATESAVTAIARAGLHWVVVATADNAVRIYQLDGRWESSSQPYRVLCELPRGECPVDTVIYVPPVTAADGTGHLLAGSSMNKTVSLWWLGNSPQQITLLQTTTLTAGATRSGPAFAKLAWSEQTRSLVVGASHVPSAMFVFQARGHGASMHLSSPLGYDLGDEQPTLSIVTAQEAQGPGGLPESVLSIYGVHARLVQQLQIPGLATVCPQDLPDPADIYADPSIMALFETPKPGSAHGPTPAPVANASSLGEAPAGSSMQAELAAALSSLGLGSASGTIKLDPESEERLVERIGKLVDARVAAGVAAAMEQTLIPAYSRATAAMFEQIQSTFEAGLREWWARFVQAAGPPPLPPVAPAAAMAPSFSHMGMPAQSAPQGVPQSR</sequence>
<accession>A0ACC1KUC3</accession>
<feature type="non-terminal residue" evidence="1">
    <location>
        <position position="641"/>
    </location>
</feature>
<gene>
    <name evidence="1" type="ORF">H4R21_005328</name>
</gene>
<name>A0ACC1KUC3_9FUNG</name>
<evidence type="ECO:0000313" key="2">
    <source>
        <dbReference type="Proteomes" id="UP001140087"/>
    </source>
</evidence>
<dbReference type="Proteomes" id="UP001140087">
    <property type="component" value="Unassembled WGS sequence"/>
</dbReference>
<proteinExistence type="predicted"/>
<keyword evidence="2" id="KW-1185">Reference proteome</keyword>
<dbReference type="EMBL" id="JANBUN010002349">
    <property type="protein sequence ID" value="KAJ2794877.1"/>
    <property type="molecule type" value="Genomic_DNA"/>
</dbReference>
<reference evidence="1" key="1">
    <citation type="submission" date="2022-07" db="EMBL/GenBank/DDBJ databases">
        <title>Phylogenomic reconstructions and comparative analyses of Kickxellomycotina fungi.</title>
        <authorList>
            <person name="Reynolds N.K."/>
            <person name="Stajich J.E."/>
            <person name="Barry K."/>
            <person name="Grigoriev I.V."/>
            <person name="Crous P."/>
            <person name="Smith M.E."/>
        </authorList>
    </citation>
    <scope>NUCLEOTIDE SEQUENCE</scope>
    <source>
        <strain evidence="1">BCRC 34780</strain>
    </source>
</reference>